<protein>
    <recommendedName>
        <fullName evidence="1">DUF6606 domain-containing protein</fullName>
    </recommendedName>
</protein>
<dbReference type="OrthoDB" id="3182339at2759"/>
<accession>A0A1E1K354</accession>
<dbReference type="Proteomes" id="UP000178912">
    <property type="component" value="Unassembled WGS sequence"/>
</dbReference>
<sequence>MDLLEAVFNHIVLPPKLPGQQDEDLEAVERSIISRLIEACFQFQSRSDQPDTKTWAAIHLSLIVCRHLNSGPLEKAAILDAFSKLRSDCPLVLYIREQNAALVIRSESKHDAKSMIFEVFEASPSSESVLAAGNALQWDFPGRAVQISADEFHKNSFQESLAIFLEQASIESLKRFEARATKADTLLIEARDTTDPALISQMLMPLLEAIGSVVETPRFRKRVRDDVNIDKAEFPWRRLPLWLILRVTLQHQLCLALGNEEGRAYYKFFICVVLAKLLKDCIGLLSQELITLLKVKLCRRLAKLEMEESQLGQSNTYERLFDLMGPFMKDIVEGVNAQIESAWTNFKTNITRPIPMLPHRAKEQALQLSLPNSSAYLDHLVAEPRLEMSKLVAIHRPPPNNGSMKQVTMFSDRYFKLADREMFIENEGVLALNNIDDCQRRCLDLAASIMDFLASVGDAYQSDTEQMSIFILNLFDLWVQMDKWALIACPLLCEYPLVFRSELLDVLQLPQLSSMQRLRKIQAHLLTRSSNSAFGNKTIFSEAEDSNSFPVQYLQQSQPLRELQRQIETASLKARGDKKLEWNNACQQYDSHTENIASGTCACSFNSDGSRNVKGCKKCWHVRCRKRMKIDTHEDYLPENEAQSAAVIFELGIPIFFAAYRNATFKILSTLGHPSRPQISPPPVMLLQDFSKLKRHMHPNTNGVSLASAEKSFLQTHHKTVKMKAELKHIIRPLGLRFRYYGCQFKVVVEGSFHATYFSASLWCAYSSQLASGYIHLGSPCPHNGKPFII</sequence>
<dbReference type="EMBL" id="FJUX01000012">
    <property type="protein sequence ID" value="CZS92499.1"/>
    <property type="molecule type" value="Genomic_DNA"/>
</dbReference>
<proteinExistence type="predicted"/>
<evidence type="ECO:0000313" key="2">
    <source>
        <dbReference type="EMBL" id="CZS92499.1"/>
    </source>
</evidence>
<feature type="domain" description="DUF6606" evidence="1">
    <location>
        <begin position="7"/>
        <end position="279"/>
    </location>
</feature>
<keyword evidence="3" id="KW-1185">Reference proteome</keyword>
<dbReference type="Pfam" id="PF20255">
    <property type="entry name" value="DUF6606"/>
    <property type="match status" value="1"/>
</dbReference>
<gene>
    <name evidence="2" type="ORF">RAG0_03102</name>
</gene>
<organism evidence="2 3">
    <name type="scientific">Rhynchosporium agropyri</name>
    <dbReference type="NCBI Taxonomy" id="914238"/>
    <lineage>
        <taxon>Eukaryota</taxon>
        <taxon>Fungi</taxon>
        <taxon>Dikarya</taxon>
        <taxon>Ascomycota</taxon>
        <taxon>Pezizomycotina</taxon>
        <taxon>Leotiomycetes</taxon>
        <taxon>Helotiales</taxon>
        <taxon>Ploettnerulaceae</taxon>
        <taxon>Rhynchosporium</taxon>
    </lineage>
</organism>
<dbReference type="InterPro" id="IPR046541">
    <property type="entry name" value="DUF6606"/>
</dbReference>
<reference evidence="3" key="1">
    <citation type="submission" date="2016-03" db="EMBL/GenBank/DDBJ databases">
        <authorList>
            <person name="Guldener U."/>
        </authorList>
    </citation>
    <scope>NUCLEOTIDE SEQUENCE [LARGE SCALE GENOMIC DNA]</scope>
    <source>
        <strain evidence="3">04CH-RAC-A.6.1</strain>
    </source>
</reference>
<evidence type="ECO:0000259" key="1">
    <source>
        <dbReference type="Pfam" id="PF20255"/>
    </source>
</evidence>
<name>A0A1E1K354_9HELO</name>
<dbReference type="AlphaFoldDB" id="A0A1E1K354"/>
<evidence type="ECO:0000313" key="3">
    <source>
        <dbReference type="Proteomes" id="UP000178912"/>
    </source>
</evidence>